<dbReference type="PROSITE" id="PS51482">
    <property type="entry name" value="DEGV"/>
    <property type="match status" value="1"/>
</dbReference>
<keyword evidence="3" id="KW-1185">Reference proteome</keyword>
<evidence type="ECO:0000313" key="3">
    <source>
        <dbReference type="Proteomes" id="UP000064844"/>
    </source>
</evidence>
<keyword evidence="1" id="KW-0446">Lipid-binding</keyword>
<accession>A0A0S2VZV0</accession>
<dbReference type="AlphaFoldDB" id="A0A0S2VZV0"/>
<dbReference type="GO" id="GO:0008289">
    <property type="term" value="F:lipid binding"/>
    <property type="evidence" value="ECO:0007669"/>
    <property type="project" value="UniProtKB-KW"/>
</dbReference>
<evidence type="ECO:0000313" key="2">
    <source>
        <dbReference type="EMBL" id="ALP92602.1"/>
    </source>
</evidence>
<reference evidence="2 3" key="1">
    <citation type="journal article" date="2015" name="Nat. Commun.">
        <title>Production of butyrate from lysine and the Amadori product fructoselysine by a human gut commensal.</title>
        <authorList>
            <person name="Bui T.P."/>
            <person name="Ritari J."/>
            <person name="Boeren S."/>
            <person name="de Waard P."/>
            <person name="Plugge C.M."/>
            <person name="de Vos W.M."/>
        </authorList>
    </citation>
    <scope>NUCLEOTIDE SEQUENCE [LARGE SCALE GENOMIC DNA]</scope>
    <source>
        <strain evidence="2 3">AF211</strain>
    </source>
</reference>
<dbReference type="Pfam" id="PF02645">
    <property type="entry name" value="DegV"/>
    <property type="match status" value="1"/>
</dbReference>
<dbReference type="NCBIfam" id="TIGR00762">
    <property type="entry name" value="DegV"/>
    <property type="match status" value="1"/>
</dbReference>
<dbReference type="SUPFAM" id="SSF82549">
    <property type="entry name" value="DAK1/DegV-like"/>
    <property type="match status" value="1"/>
</dbReference>
<dbReference type="KEGG" id="ibu:IB211_00206"/>
<dbReference type="STRING" id="1297617.IB211_00206"/>
<name>A0A0S2VZV0_9FIRM</name>
<organism evidence="2 3">
    <name type="scientific">Intestinimonas butyriciproducens</name>
    <dbReference type="NCBI Taxonomy" id="1297617"/>
    <lineage>
        <taxon>Bacteria</taxon>
        <taxon>Bacillati</taxon>
        <taxon>Bacillota</taxon>
        <taxon>Clostridia</taxon>
        <taxon>Eubacteriales</taxon>
        <taxon>Intestinimonas</taxon>
    </lineage>
</organism>
<dbReference type="Gene3D" id="3.30.1180.10">
    <property type="match status" value="1"/>
</dbReference>
<protein>
    <submittedName>
        <fullName evidence="2">DegV family protein</fullName>
    </submittedName>
</protein>
<dbReference type="eggNOG" id="COG1307">
    <property type="taxonomic scope" value="Bacteria"/>
</dbReference>
<dbReference type="RefSeq" id="WP_033118796.1">
    <property type="nucleotide sequence ID" value="NZ_CP011307.1"/>
</dbReference>
<gene>
    <name evidence="2" type="ORF">IB211_00206</name>
</gene>
<dbReference type="InterPro" id="IPR050270">
    <property type="entry name" value="DegV_domain_contain"/>
</dbReference>
<dbReference type="Gene3D" id="3.40.50.10170">
    <property type="match status" value="1"/>
</dbReference>
<reference evidence="3" key="2">
    <citation type="submission" date="2015-04" db="EMBL/GenBank/DDBJ databases">
        <title>A butyrogenic pathway from the amino acid lysine in a human gut commensal.</title>
        <authorList>
            <person name="de Vos W.M."/>
            <person name="Bui N.T.P."/>
            <person name="Plugge C.M."/>
            <person name="Ritari J."/>
        </authorList>
    </citation>
    <scope>NUCLEOTIDE SEQUENCE [LARGE SCALE GENOMIC DNA]</scope>
    <source>
        <strain evidence="3">AF211</strain>
    </source>
</reference>
<evidence type="ECO:0000256" key="1">
    <source>
        <dbReference type="ARBA" id="ARBA00023121"/>
    </source>
</evidence>
<dbReference type="Proteomes" id="UP000064844">
    <property type="component" value="Chromosome"/>
</dbReference>
<dbReference type="PANTHER" id="PTHR33434:SF2">
    <property type="entry name" value="FATTY ACID-BINDING PROTEIN TM_1468"/>
    <property type="match status" value="1"/>
</dbReference>
<dbReference type="PANTHER" id="PTHR33434">
    <property type="entry name" value="DEGV DOMAIN-CONTAINING PROTEIN DR_1986-RELATED"/>
    <property type="match status" value="1"/>
</dbReference>
<sequence>MVRIITDSTCDLSKSRQVELGVEVAPLSVHFGAETFRDGVDLTNGDFYARLRRAESLPTTSQVNPEDFAARFRACREAGDEVVGIFISSLLSGTCQSACIARGMVEDTHIFVVDSGTVTFGLGLLVERAAFLRDQGLSAGEIASEVERLSGRLRFYAVVETLKYLKMGGRISAATAVVGGMLGITPILNIRDGVVEAAGKSRGRKGAYQWMEERIKKEPVDTALPVAFGHSDAPAVMAECEEYFRARIPGMTVYESDIGAVVGTHAGPGCAGIAYFVKE</sequence>
<proteinExistence type="predicted"/>
<dbReference type="InterPro" id="IPR003797">
    <property type="entry name" value="DegV"/>
</dbReference>
<dbReference type="InterPro" id="IPR043168">
    <property type="entry name" value="DegV_C"/>
</dbReference>
<dbReference type="EMBL" id="CP011307">
    <property type="protein sequence ID" value="ALP92602.1"/>
    <property type="molecule type" value="Genomic_DNA"/>
</dbReference>